<evidence type="ECO:0000313" key="2">
    <source>
        <dbReference type="EMBL" id="MBL1407530.1"/>
    </source>
</evidence>
<dbReference type="Proteomes" id="UP000625283">
    <property type="component" value="Unassembled WGS sequence"/>
</dbReference>
<evidence type="ECO:0000256" key="1">
    <source>
        <dbReference type="SAM" id="Phobius"/>
    </source>
</evidence>
<protein>
    <recommendedName>
        <fullName evidence="4">DUF3592 domain-containing protein</fullName>
    </recommendedName>
</protein>
<comment type="caution">
    <text evidence="2">The sequence shown here is derived from an EMBL/GenBank/DDBJ whole genome shotgun (WGS) entry which is preliminary data.</text>
</comment>
<sequence length="155" mass="18241">MKNHIISSTLVPVFGMLIFLTAFTGISFYGCRSSKEKLKKTILHTDDRYTFERREWQQDVLEDTTYRYWSFLTDSTFFFHPDSGLWASRGTVYMEDQSAFRRYHNYDASQANRAIHVQEQLNTQKGSKVSYSIWKIILPGIAVIMVVLFFLLKKK</sequence>
<name>A0ABS1QZL7_9SPHI</name>
<reference evidence="2 3" key="1">
    <citation type="submission" date="2021-01" db="EMBL/GenBank/DDBJ databases">
        <title>C459-1 draft genome sequence.</title>
        <authorList>
            <person name="Zhang X.-F."/>
        </authorList>
    </citation>
    <scope>NUCLEOTIDE SEQUENCE [LARGE SCALE GENOMIC DNA]</scope>
    <source>
        <strain evidence="3">C459-1</strain>
    </source>
</reference>
<dbReference type="PROSITE" id="PS51257">
    <property type="entry name" value="PROKAR_LIPOPROTEIN"/>
    <property type="match status" value="1"/>
</dbReference>
<keyword evidence="1" id="KW-0472">Membrane</keyword>
<gene>
    <name evidence="2" type="ORF">JKG61_02065</name>
</gene>
<dbReference type="RefSeq" id="WP_202101324.1">
    <property type="nucleotide sequence ID" value="NZ_JAERTY010000001.1"/>
</dbReference>
<keyword evidence="1" id="KW-0812">Transmembrane</keyword>
<evidence type="ECO:0000313" key="3">
    <source>
        <dbReference type="Proteomes" id="UP000625283"/>
    </source>
</evidence>
<proteinExistence type="predicted"/>
<feature type="transmembrane region" description="Helical" evidence="1">
    <location>
        <begin position="133"/>
        <end position="152"/>
    </location>
</feature>
<feature type="transmembrane region" description="Helical" evidence="1">
    <location>
        <begin position="6"/>
        <end position="30"/>
    </location>
</feature>
<keyword evidence="1" id="KW-1133">Transmembrane helix</keyword>
<accession>A0ABS1QZL7</accession>
<organism evidence="2 3">
    <name type="scientific">Sphingobacterium faecale</name>
    <dbReference type="NCBI Taxonomy" id="2803775"/>
    <lineage>
        <taxon>Bacteria</taxon>
        <taxon>Pseudomonadati</taxon>
        <taxon>Bacteroidota</taxon>
        <taxon>Sphingobacteriia</taxon>
        <taxon>Sphingobacteriales</taxon>
        <taxon>Sphingobacteriaceae</taxon>
        <taxon>Sphingobacterium</taxon>
    </lineage>
</organism>
<keyword evidence="3" id="KW-1185">Reference proteome</keyword>
<evidence type="ECO:0008006" key="4">
    <source>
        <dbReference type="Google" id="ProtNLM"/>
    </source>
</evidence>
<dbReference type="EMBL" id="JAERTY010000001">
    <property type="protein sequence ID" value="MBL1407530.1"/>
    <property type="molecule type" value="Genomic_DNA"/>
</dbReference>